<evidence type="ECO:0000256" key="2">
    <source>
        <dbReference type="PIRSR" id="PIRSR001365-1"/>
    </source>
</evidence>
<keyword evidence="5" id="KW-1185">Reference proteome</keyword>
<keyword evidence="1" id="KW-0456">Lyase</keyword>
<evidence type="ECO:0000313" key="4">
    <source>
        <dbReference type="EMBL" id="GMM33662.1"/>
    </source>
</evidence>
<feature type="active site" description="Schiff-base intermediate with substrate" evidence="2">
    <location>
        <position position="168"/>
    </location>
</feature>
<organism evidence="4 5">
    <name type="scientific">Saccharomycopsis crataegensis</name>
    <dbReference type="NCBI Taxonomy" id="43959"/>
    <lineage>
        <taxon>Eukaryota</taxon>
        <taxon>Fungi</taxon>
        <taxon>Dikarya</taxon>
        <taxon>Ascomycota</taxon>
        <taxon>Saccharomycotina</taxon>
        <taxon>Saccharomycetes</taxon>
        <taxon>Saccharomycopsidaceae</taxon>
        <taxon>Saccharomycopsis</taxon>
    </lineage>
</organism>
<evidence type="ECO:0000256" key="1">
    <source>
        <dbReference type="PIRNR" id="PIRNR001365"/>
    </source>
</evidence>
<dbReference type="InterPro" id="IPR002220">
    <property type="entry name" value="DapA-like"/>
</dbReference>
<gene>
    <name evidence="4" type="ORF">DASC09_009870</name>
</gene>
<feature type="binding site" evidence="3">
    <location>
        <position position="213"/>
    </location>
    <ligand>
        <name>pyruvate</name>
        <dbReference type="ChEBI" id="CHEBI:15361"/>
    </ligand>
</feature>
<dbReference type="Proteomes" id="UP001360560">
    <property type="component" value="Unassembled WGS sequence"/>
</dbReference>
<comment type="caution">
    <text evidence="4">The sequence shown here is derived from an EMBL/GenBank/DDBJ whole genome shotgun (WGS) entry which is preliminary data.</text>
</comment>
<protein>
    <recommendedName>
        <fullName evidence="6">Aldolase</fullName>
    </recommendedName>
</protein>
<dbReference type="GO" id="GO:0008840">
    <property type="term" value="F:4-hydroxy-tetrahydrodipicolinate synthase activity"/>
    <property type="evidence" value="ECO:0007669"/>
    <property type="project" value="TreeGrafter"/>
</dbReference>
<dbReference type="RefSeq" id="XP_064850662.1">
    <property type="nucleotide sequence ID" value="XM_064994590.1"/>
</dbReference>
<sequence length="309" mass="33136">MATPPAAGLYPPIPTFFKKDNWTLDLDTQIAHIKFLHENGIPGATVNGSTGENAHLTREERVKIISEIRKAVPSFTIIAGVCEHSIDGAVAEIAAAKQAGANFALVVCSSYFGGITSQQGIYNWYSKLADQATLPIMIYLFPGVSNGIVIQADTFEKLAAHPNIVGAKFTYTDLSLFVKVNLNPKVQASNFTVFPGFANFLLPAFSVKSGGLIDGLGNAFPKAINQLLEYGLKGDFGKEAQELQYKVALAEQICVDGGVPATKALIKHFTGFGETLCGRAPLDVEYSTDLFAAKYLTDIEPLASVEKAL</sequence>
<dbReference type="Pfam" id="PF00701">
    <property type="entry name" value="DHDPS"/>
    <property type="match status" value="1"/>
</dbReference>
<dbReference type="SUPFAM" id="SSF51569">
    <property type="entry name" value="Aldolase"/>
    <property type="match status" value="1"/>
</dbReference>
<feature type="active site" description="Proton donor/acceptor" evidence="2">
    <location>
        <position position="139"/>
    </location>
</feature>
<dbReference type="EMBL" id="BTFZ01000002">
    <property type="protein sequence ID" value="GMM33662.1"/>
    <property type="molecule type" value="Genomic_DNA"/>
</dbReference>
<evidence type="ECO:0008006" key="6">
    <source>
        <dbReference type="Google" id="ProtNLM"/>
    </source>
</evidence>
<evidence type="ECO:0000313" key="5">
    <source>
        <dbReference type="Proteomes" id="UP001360560"/>
    </source>
</evidence>
<dbReference type="PIRSF" id="PIRSF001365">
    <property type="entry name" value="DHDPS"/>
    <property type="match status" value="1"/>
</dbReference>
<name>A0AAV5QGD9_9ASCO</name>
<dbReference type="GeneID" id="90071641"/>
<dbReference type="Gene3D" id="3.20.20.70">
    <property type="entry name" value="Aldolase class I"/>
    <property type="match status" value="1"/>
</dbReference>
<comment type="similarity">
    <text evidence="1">Belongs to the DapA family.</text>
</comment>
<dbReference type="SMART" id="SM01130">
    <property type="entry name" value="DHDPS"/>
    <property type="match status" value="1"/>
</dbReference>
<accession>A0AAV5QGD9</accession>
<evidence type="ECO:0000256" key="3">
    <source>
        <dbReference type="PIRSR" id="PIRSR001365-2"/>
    </source>
</evidence>
<dbReference type="InterPro" id="IPR013785">
    <property type="entry name" value="Aldolase_TIM"/>
</dbReference>
<dbReference type="PANTHER" id="PTHR12128:SF68">
    <property type="entry name" value="DIHYDRODIPICOLINATE SYNTHETASE"/>
    <property type="match status" value="1"/>
</dbReference>
<proteinExistence type="inferred from homology"/>
<dbReference type="PANTHER" id="PTHR12128">
    <property type="entry name" value="DIHYDRODIPICOLINATE SYNTHASE"/>
    <property type="match status" value="1"/>
</dbReference>
<dbReference type="CDD" id="cd00408">
    <property type="entry name" value="DHDPS-like"/>
    <property type="match status" value="1"/>
</dbReference>
<reference evidence="4 5" key="1">
    <citation type="journal article" date="2023" name="Elife">
        <title>Identification of key yeast species and microbe-microbe interactions impacting larval growth of Drosophila in the wild.</title>
        <authorList>
            <person name="Mure A."/>
            <person name="Sugiura Y."/>
            <person name="Maeda R."/>
            <person name="Honda K."/>
            <person name="Sakurai N."/>
            <person name="Takahashi Y."/>
            <person name="Watada M."/>
            <person name="Katoh T."/>
            <person name="Gotoh A."/>
            <person name="Gotoh Y."/>
            <person name="Taniguchi I."/>
            <person name="Nakamura K."/>
            <person name="Hayashi T."/>
            <person name="Katayama T."/>
            <person name="Uemura T."/>
            <person name="Hattori Y."/>
        </authorList>
    </citation>
    <scope>NUCLEOTIDE SEQUENCE [LARGE SCALE GENOMIC DNA]</scope>
    <source>
        <strain evidence="4 5">SC-9</strain>
    </source>
</reference>
<feature type="binding site" evidence="3">
    <location>
        <position position="50"/>
    </location>
    <ligand>
        <name>pyruvate</name>
        <dbReference type="ChEBI" id="CHEBI:15361"/>
    </ligand>
</feature>
<dbReference type="AlphaFoldDB" id="A0AAV5QGD9"/>